<reference evidence="2 3" key="1">
    <citation type="submission" date="2019-02" db="EMBL/GenBank/DDBJ databases">
        <title>Prokaryotic population dynamics and viral predation in marine succession experiment using metagenomics: the confinement effect.</title>
        <authorList>
            <person name="Haro-Moreno J.M."/>
            <person name="Rodriguez-Valera F."/>
            <person name="Lopez-Perez M."/>
        </authorList>
    </citation>
    <scope>NUCLEOTIDE SEQUENCE [LARGE SCALE GENOMIC DNA]</scope>
    <source>
        <strain evidence="2">MED-G170</strain>
    </source>
</reference>
<proteinExistence type="predicted"/>
<name>A0A520MIS3_9GAMM</name>
<evidence type="ECO:0000256" key="1">
    <source>
        <dbReference type="SAM" id="Phobius"/>
    </source>
</evidence>
<accession>A0A520MIS3</accession>
<comment type="caution">
    <text evidence="2">The sequence shown here is derived from an EMBL/GenBank/DDBJ whole genome shotgun (WGS) entry which is preliminary data.</text>
</comment>
<keyword evidence="1" id="KW-0472">Membrane</keyword>
<organism evidence="2 3">
    <name type="scientific">SAR92 clade bacterium</name>
    <dbReference type="NCBI Taxonomy" id="2315479"/>
    <lineage>
        <taxon>Bacteria</taxon>
        <taxon>Pseudomonadati</taxon>
        <taxon>Pseudomonadota</taxon>
        <taxon>Gammaproteobacteria</taxon>
        <taxon>Cellvibrionales</taxon>
        <taxon>Porticoccaceae</taxon>
        <taxon>SAR92 clade</taxon>
    </lineage>
</organism>
<dbReference type="InterPro" id="IPR021382">
    <property type="entry name" value="DUF3014"/>
</dbReference>
<evidence type="ECO:0000313" key="2">
    <source>
        <dbReference type="EMBL" id="RZO21128.1"/>
    </source>
</evidence>
<dbReference type="Pfam" id="PF11219">
    <property type="entry name" value="DUF3014"/>
    <property type="match status" value="1"/>
</dbReference>
<dbReference type="AlphaFoldDB" id="A0A520MIS3"/>
<dbReference type="EMBL" id="SHBP01000002">
    <property type="protein sequence ID" value="RZO21128.1"/>
    <property type="molecule type" value="Genomic_DNA"/>
</dbReference>
<sequence>MTRPKTSANTSNFILVIGTLASIIIIGGVLYQAQKDDLLDSEILSIPEQKIIALPETPVVPEATIPSSNELIDEKVETTEEKSALPRLDESDQFVRDRISIMSSKEGLQTWLSTDDLLRRSASYLDGLSRGVILGKIFPLSSPESKFATHRDGDIIWLNAGNYERYNATVQILTSIDMKLVAQMFHFSRPLLESAFSELGYQPRQMDGIILTALDQVINTPVIVEPIQLTRDSVIYKFADPELESLTPLQKQLIRSGPENTQRLQQQAILLKNSLLDPNGGD</sequence>
<keyword evidence="1" id="KW-0812">Transmembrane</keyword>
<keyword evidence="1" id="KW-1133">Transmembrane helix</keyword>
<feature type="transmembrane region" description="Helical" evidence="1">
    <location>
        <begin position="12"/>
        <end position="31"/>
    </location>
</feature>
<gene>
    <name evidence="2" type="ORF">EVB03_02575</name>
</gene>
<evidence type="ECO:0000313" key="3">
    <source>
        <dbReference type="Proteomes" id="UP000315889"/>
    </source>
</evidence>
<dbReference type="Proteomes" id="UP000315889">
    <property type="component" value="Unassembled WGS sequence"/>
</dbReference>
<protein>
    <submittedName>
        <fullName evidence="2">DUF3014 domain-containing protein</fullName>
    </submittedName>
</protein>